<dbReference type="SUPFAM" id="SSF53474">
    <property type="entry name" value="alpha/beta-Hydrolases"/>
    <property type="match status" value="1"/>
</dbReference>
<feature type="signal peptide" evidence="2">
    <location>
        <begin position="1"/>
        <end position="22"/>
    </location>
</feature>
<evidence type="ECO:0000256" key="1">
    <source>
        <dbReference type="ARBA" id="ARBA00022801"/>
    </source>
</evidence>
<dbReference type="Gene3D" id="3.40.50.1820">
    <property type="entry name" value="alpha/beta hydrolase"/>
    <property type="match status" value="1"/>
</dbReference>
<sequence>MSKLGAWVLIACLAILPTGAMAQVDVSAFIRKDKFETIKISPKGDYLAATVPLEDRTVLAIMRRSDNKLTGTFALSKNSHVDDFWWVNPERVLIAVAEKFGQLDQPLLTGELYAVNADGGQATILVGYRVDTQSVGTNIQQKKSERIWAELVDTLPDDDRNVVVSIQPWGVDTYTRAERMDVYTGRRTQLARAPVRNASFIADNKGVVRFAHGAGSDNVNKLFYREGDGKEWQLINDEAVTDRVEYPLGFNHDQTVAYLQIQQSQGPDSVVAWSLANGERKEALRNENVNPGRFLYSQGESVDLVGAIFWDGRPRTQFMDAESPEARLYRSLEAAFPDDAVFVTSTTQDGKLALVQAASDRNPGDFYLFDTQAKKVDYLLSRRDWLDPDNMAPMKPIQLKARDGMTLHGFLTTPKASSGKNLPMIVLPHGGPYQIRDTWGFHVEPQMLAAAGYAVLQVNFRGSPGYGRAFKQAGAREWGGKMQDDLTDSTRWAIEQGIAAKDRICIYGASYGAYAALMGVAKERDLYKCAIGYIGVYDLPMLHTAGDLRKGSSRTYVRDWIGERNEISAVSPTNMADRINVPVFLAAGGEDERAPIAHSELMERRLKAAGVPVETLYYKTEGHGFYKEEHEREYYTRLLAFLNRHLGGATAK</sequence>
<protein>
    <submittedName>
        <fullName evidence="4">S9 family peptidase</fullName>
        <ecNumber evidence="4">3.4.-.-</ecNumber>
    </submittedName>
</protein>
<feature type="chain" id="PRO_5045926241" evidence="2">
    <location>
        <begin position="23"/>
        <end position="652"/>
    </location>
</feature>
<evidence type="ECO:0000256" key="2">
    <source>
        <dbReference type="SAM" id="SignalP"/>
    </source>
</evidence>
<keyword evidence="5" id="KW-1185">Reference proteome</keyword>
<dbReference type="PANTHER" id="PTHR42776:SF27">
    <property type="entry name" value="DIPEPTIDYL PEPTIDASE FAMILY MEMBER 6"/>
    <property type="match status" value="1"/>
</dbReference>
<dbReference type="RefSeq" id="WP_341724908.1">
    <property type="nucleotide sequence ID" value="NZ_JBBWWT010000002.1"/>
</dbReference>
<keyword evidence="2" id="KW-0732">Signal</keyword>
<dbReference type="SUPFAM" id="SSF82171">
    <property type="entry name" value="DPP6 N-terminal domain-like"/>
    <property type="match status" value="1"/>
</dbReference>
<proteinExistence type="predicted"/>
<organism evidence="4 5">
    <name type="scientific">Pseudoxanthomonas putridarboris</name>
    <dbReference type="NCBI Taxonomy" id="752605"/>
    <lineage>
        <taxon>Bacteria</taxon>
        <taxon>Pseudomonadati</taxon>
        <taxon>Pseudomonadota</taxon>
        <taxon>Gammaproteobacteria</taxon>
        <taxon>Lysobacterales</taxon>
        <taxon>Lysobacteraceae</taxon>
        <taxon>Pseudoxanthomonas</taxon>
    </lineage>
</organism>
<keyword evidence="1 4" id="KW-0378">Hydrolase</keyword>
<dbReference type="GO" id="GO:0016787">
    <property type="term" value="F:hydrolase activity"/>
    <property type="evidence" value="ECO:0007669"/>
    <property type="project" value="UniProtKB-KW"/>
</dbReference>
<dbReference type="InterPro" id="IPR001375">
    <property type="entry name" value="Peptidase_S9_cat"/>
</dbReference>
<evidence type="ECO:0000313" key="5">
    <source>
        <dbReference type="Proteomes" id="UP001459204"/>
    </source>
</evidence>
<dbReference type="Proteomes" id="UP001459204">
    <property type="component" value="Unassembled WGS sequence"/>
</dbReference>
<name>A0ABU9IYI9_9GAMM</name>
<dbReference type="Pfam" id="PF00326">
    <property type="entry name" value="Peptidase_S9"/>
    <property type="match status" value="1"/>
</dbReference>
<dbReference type="EMBL" id="JBBWWT010000002">
    <property type="protein sequence ID" value="MEL1263719.1"/>
    <property type="molecule type" value="Genomic_DNA"/>
</dbReference>
<evidence type="ECO:0000259" key="3">
    <source>
        <dbReference type="Pfam" id="PF00326"/>
    </source>
</evidence>
<gene>
    <name evidence="4" type="ORF">AAD027_04930</name>
</gene>
<comment type="caution">
    <text evidence="4">The sequence shown here is derived from an EMBL/GenBank/DDBJ whole genome shotgun (WGS) entry which is preliminary data.</text>
</comment>
<accession>A0ABU9IYI9</accession>
<dbReference type="InterPro" id="IPR029058">
    <property type="entry name" value="AB_hydrolase_fold"/>
</dbReference>
<dbReference type="PANTHER" id="PTHR42776">
    <property type="entry name" value="SERINE PEPTIDASE S9 FAMILY MEMBER"/>
    <property type="match status" value="1"/>
</dbReference>
<reference evidence="4 5" key="1">
    <citation type="submission" date="2024-04" db="EMBL/GenBank/DDBJ databases">
        <title>Draft genome sequence of Pseudoxanthomonas putridarboris WD12.</title>
        <authorList>
            <person name="Oh J."/>
        </authorList>
    </citation>
    <scope>NUCLEOTIDE SEQUENCE [LARGE SCALE GENOMIC DNA]</scope>
    <source>
        <strain evidence="4 5">WD12</strain>
    </source>
</reference>
<dbReference type="EC" id="3.4.-.-" evidence="4"/>
<feature type="domain" description="Peptidase S9 prolyl oligopeptidase catalytic" evidence="3">
    <location>
        <begin position="439"/>
        <end position="648"/>
    </location>
</feature>
<evidence type="ECO:0000313" key="4">
    <source>
        <dbReference type="EMBL" id="MEL1263719.1"/>
    </source>
</evidence>